<accession>A0A6J8D2G0</accession>
<dbReference type="AlphaFoldDB" id="A0A6J8D2G0"/>
<organism evidence="1 2">
    <name type="scientific">Mytilus coruscus</name>
    <name type="common">Sea mussel</name>
    <dbReference type="NCBI Taxonomy" id="42192"/>
    <lineage>
        <taxon>Eukaryota</taxon>
        <taxon>Metazoa</taxon>
        <taxon>Spiralia</taxon>
        <taxon>Lophotrochozoa</taxon>
        <taxon>Mollusca</taxon>
        <taxon>Bivalvia</taxon>
        <taxon>Autobranchia</taxon>
        <taxon>Pteriomorphia</taxon>
        <taxon>Mytilida</taxon>
        <taxon>Mytiloidea</taxon>
        <taxon>Mytilidae</taxon>
        <taxon>Mytilinae</taxon>
        <taxon>Mytilus</taxon>
    </lineage>
</organism>
<keyword evidence="2" id="KW-1185">Reference proteome</keyword>
<evidence type="ECO:0000313" key="1">
    <source>
        <dbReference type="EMBL" id="CAC5401837.1"/>
    </source>
</evidence>
<evidence type="ECO:0000313" key="2">
    <source>
        <dbReference type="Proteomes" id="UP000507470"/>
    </source>
</evidence>
<gene>
    <name evidence="1" type="ORF">MCOR_35881</name>
</gene>
<sequence>MLRHKQNSYVAESARQRSSVVKLNNDDEMGNHLSMCKWTKIKNVHIPKSEFLNGSNDNKSIEQKLERLIRPRRRLNCSAIEYVDSPFHPKSGKKKFGHLVLSDIEVRIQKGLENLKLDRHHDGEAFNVPHFLRYYANGLYGMKIYLKYHASNISENLLERYPESSYLIEHVKYLKVWLVCHPAKKGDPFVMMKESQGNYITKMLRKSRLRELYSRIQIISGKSYAIFMGKDFMLMLHPPPRETFPRDFEEGNGERPTAMGYYTRMLDTNPQVVLEWEAYVYHWYNEVPGPPFLVEELMEYGYPKVVL</sequence>
<protein>
    <submittedName>
        <fullName evidence="1">Uncharacterized protein</fullName>
    </submittedName>
</protein>
<dbReference type="OrthoDB" id="6110357at2759"/>
<reference evidence="1 2" key="1">
    <citation type="submission" date="2020-06" db="EMBL/GenBank/DDBJ databases">
        <authorList>
            <person name="Li R."/>
            <person name="Bekaert M."/>
        </authorList>
    </citation>
    <scope>NUCLEOTIDE SEQUENCE [LARGE SCALE GENOMIC DNA]</scope>
    <source>
        <strain evidence="2">wild</strain>
    </source>
</reference>
<proteinExistence type="predicted"/>
<dbReference type="Proteomes" id="UP000507470">
    <property type="component" value="Unassembled WGS sequence"/>
</dbReference>
<name>A0A6J8D2G0_MYTCO</name>
<dbReference type="EMBL" id="CACVKT020006484">
    <property type="protein sequence ID" value="CAC5401837.1"/>
    <property type="molecule type" value="Genomic_DNA"/>
</dbReference>